<accession>A0A2M6UUQ1</accession>
<evidence type="ECO:0000313" key="1">
    <source>
        <dbReference type="EMBL" id="PIT69915.1"/>
    </source>
</evidence>
<dbReference type="AlphaFoldDB" id="A0A2M6UUQ1"/>
<evidence type="ECO:0000313" key="2">
    <source>
        <dbReference type="Proteomes" id="UP000230791"/>
    </source>
</evidence>
<reference evidence="1 2" key="1">
    <citation type="submission" date="2017-06" db="EMBL/GenBank/DDBJ databases">
        <title>Draft genome of Bartonella tribocorum C635.</title>
        <authorList>
            <person name="Hadjadj L."/>
            <person name="Jiyipong T."/>
            <person name="Diene S.M."/>
            <person name="Morand S."/>
            <person name="Rolain J.-M."/>
        </authorList>
    </citation>
    <scope>NUCLEOTIDE SEQUENCE [LARGE SCALE GENOMIC DNA]</scope>
    <source>
        <strain evidence="1 2">C635</strain>
    </source>
</reference>
<organism evidence="1 2">
    <name type="scientific">Bartonella tribocorum</name>
    <dbReference type="NCBI Taxonomy" id="85701"/>
    <lineage>
        <taxon>Bacteria</taxon>
        <taxon>Pseudomonadati</taxon>
        <taxon>Pseudomonadota</taxon>
        <taxon>Alphaproteobacteria</taxon>
        <taxon>Hyphomicrobiales</taxon>
        <taxon>Bartonellaceae</taxon>
        <taxon>Bartonella</taxon>
    </lineage>
</organism>
<dbReference type="OrthoDB" id="9913546at2"/>
<dbReference type="Proteomes" id="UP000230791">
    <property type="component" value="Unassembled WGS sequence"/>
</dbReference>
<gene>
    <name evidence="1" type="ORF">CEV08_05195</name>
</gene>
<name>A0A2M6UUQ1_9HYPH</name>
<dbReference type="RefSeq" id="WP_100130662.1">
    <property type="nucleotide sequence ID" value="NZ_CADDYJ010000010.1"/>
</dbReference>
<comment type="caution">
    <text evidence="1">The sequence shown here is derived from an EMBL/GenBank/DDBJ whole genome shotgun (WGS) entry which is preliminary data.</text>
</comment>
<protein>
    <submittedName>
        <fullName evidence="1">Uncharacterized protein</fullName>
    </submittedName>
</protein>
<sequence length="98" mass="11303">MELATNEEIINSWFAKGAKVYNWRLPEGAKSFYEFEKDSLISDDKLQHEILASLIREMSSDVSNPLNIFFQQGIPFREGQGAKAFDVLKGEHWIPVKR</sequence>
<dbReference type="EMBL" id="NJPP01000015">
    <property type="protein sequence ID" value="PIT69915.1"/>
    <property type="molecule type" value="Genomic_DNA"/>
</dbReference>
<proteinExistence type="predicted"/>